<sequence>MPGTFDDPDGLNFGGASPNPILGQIAAYKQKLGDFNTYANQLADQYGAQNYYKMPDLVARKDALDSEYTTLLDGLNKSGYGQTGALNKYNAGGTANTSGYDAIDPTKDAETLNGFTAPVLGGHNQGNAFTSALKTAVPIGLSLIPGLTPAIGGLFGATGATAGAIGGGLLGAATGAATGGGKGALIGGLTGGLGGYFGNGGLSDLTGGGGLSGLGKSLGLDDLFGSTSLSSQPLDLGSFGGGATDNPFVQAARSGVSDAATAATGNALAGVTNTASGATGGGGTLGGFFKDPIGSIKTMATDAISPTNLLKSGIKYGLADFLSKDNSKGYGAIQNAANENAALYQPYLQSGTAAQNQLANLYGFNGQDAATAAMSQFQTDPGYQFARQQGIDALDASAARRGLLVSGNNQQAVQDFGTNLANQQYGNYLARLTGLANTGLTAADDTGSSNIYGASAQAAASKLKADNSNNLLYRALGLI</sequence>
<evidence type="ECO:0000313" key="2">
    <source>
        <dbReference type="Proteomes" id="UP000324974"/>
    </source>
</evidence>
<name>A0A5C1ANM1_9BACT</name>
<protein>
    <submittedName>
        <fullName evidence="1">Uncharacterized protein</fullName>
    </submittedName>
</protein>
<dbReference type="AlphaFoldDB" id="A0A5C1ANM1"/>
<dbReference type="RefSeq" id="WP_149113742.1">
    <property type="nucleotide sequence ID" value="NZ_CP042425.1"/>
</dbReference>
<proteinExistence type="predicted"/>
<dbReference type="EMBL" id="CP042425">
    <property type="protein sequence ID" value="QEL19342.1"/>
    <property type="molecule type" value="Genomic_DNA"/>
</dbReference>
<keyword evidence="2" id="KW-1185">Reference proteome</keyword>
<dbReference type="Proteomes" id="UP000324974">
    <property type="component" value="Chromosome"/>
</dbReference>
<accession>A0A5C1ANM1</accession>
<evidence type="ECO:0000313" key="1">
    <source>
        <dbReference type="EMBL" id="QEL19342.1"/>
    </source>
</evidence>
<reference evidence="2" key="1">
    <citation type="submission" date="2019-08" db="EMBL/GenBank/DDBJ databases">
        <title>Limnoglobus roseus gen. nov., sp. nov., a novel freshwater planctomycete with a giant genome from the family Gemmataceae.</title>
        <authorList>
            <person name="Kulichevskaya I.S."/>
            <person name="Naumoff D.G."/>
            <person name="Miroshnikov K."/>
            <person name="Ivanova A."/>
            <person name="Philippov D.A."/>
            <person name="Hakobyan A."/>
            <person name="Rijpstra I.C."/>
            <person name="Sinninghe Damste J.S."/>
            <person name="Liesack W."/>
            <person name="Dedysh S.N."/>
        </authorList>
    </citation>
    <scope>NUCLEOTIDE SEQUENCE [LARGE SCALE GENOMIC DNA]</scope>
    <source>
        <strain evidence="2">PX52</strain>
    </source>
</reference>
<organism evidence="1 2">
    <name type="scientific">Limnoglobus roseus</name>
    <dbReference type="NCBI Taxonomy" id="2598579"/>
    <lineage>
        <taxon>Bacteria</taxon>
        <taxon>Pseudomonadati</taxon>
        <taxon>Planctomycetota</taxon>
        <taxon>Planctomycetia</taxon>
        <taxon>Gemmatales</taxon>
        <taxon>Gemmataceae</taxon>
        <taxon>Limnoglobus</taxon>
    </lineage>
</organism>
<dbReference type="KEGG" id="lrs:PX52LOC_06411"/>
<dbReference type="OrthoDB" id="8223265at2"/>
<gene>
    <name evidence="1" type="ORF">PX52LOC_06411</name>
</gene>